<dbReference type="RefSeq" id="WP_136640634.1">
    <property type="nucleotide sequence ID" value="NZ_QYRT01000003.1"/>
</dbReference>
<dbReference type="SUPFAM" id="SSF53474">
    <property type="entry name" value="alpha/beta-Hydrolases"/>
    <property type="match status" value="1"/>
</dbReference>
<comment type="similarity">
    <text evidence="1 3">Belongs to the type-B carboxylesterase/lipase family.</text>
</comment>
<name>A0A4T2CDL9_9MICO</name>
<comment type="caution">
    <text evidence="6">The sequence shown here is derived from an EMBL/GenBank/DDBJ whole genome shotgun (WGS) entry which is preliminary data.</text>
</comment>
<protein>
    <recommendedName>
        <fullName evidence="3">Carboxylic ester hydrolase</fullName>
        <ecNumber evidence="3">3.1.1.-</ecNumber>
    </recommendedName>
</protein>
<reference evidence="6 7" key="1">
    <citation type="journal article" date="2019" name="Microorganisms">
        <title>Systematic Affiliation and Genome Analysis of Subtercola vilae DB165(T) with Particular Emphasis on Cold Adaptation of an Isolate from a High-Altitude Cold Volcano Lake.</title>
        <authorList>
            <person name="Villalobos A.S."/>
            <person name="Wiese J."/>
            <person name="Imhoff J.F."/>
            <person name="Dorador C."/>
            <person name="Keller A."/>
            <person name="Hentschel U."/>
        </authorList>
    </citation>
    <scope>NUCLEOTIDE SEQUENCE [LARGE SCALE GENOMIC DNA]</scope>
    <source>
        <strain evidence="6 7">DB165</strain>
    </source>
</reference>
<accession>A0A4T2CDL9</accession>
<dbReference type="Pfam" id="PF00135">
    <property type="entry name" value="COesterase"/>
    <property type="match status" value="1"/>
</dbReference>
<evidence type="ECO:0000313" key="7">
    <source>
        <dbReference type="Proteomes" id="UP000306192"/>
    </source>
</evidence>
<dbReference type="EC" id="3.1.1.-" evidence="3"/>
<dbReference type="PANTHER" id="PTHR11559">
    <property type="entry name" value="CARBOXYLESTERASE"/>
    <property type="match status" value="1"/>
</dbReference>
<dbReference type="GO" id="GO:0016787">
    <property type="term" value="F:hydrolase activity"/>
    <property type="evidence" value="ECO:0007669"/>
    <property type="project" value="UniProtKB-KW"/>
</dbReference>
<evidence type="ECO:0000313" key="6">
    <source>
        <dbReference type="EMBL" id="TIH40428.1"/>
    </source>
</evidence>
<evidence type="ECO:0000256" key="4">
    <source>
        <dbReference type="SAM" id="MobiDB-lite"/>
    </source>
</evidence>
<feature type="region of interest" description="Disordered" evidence="4">
    <location>
        <begin position="528"/>
        <end position="552"/>
    </location>
</feature>
<dbReference type="EMBL" id="QYRT01000003">
    <property type="protein sequence ID" value="TIH40428.1"/>
    <property type="molecule type" value="Genomic_DNA"/>
</dbReference>
<dbReference type="InterPro" id="IPR050309">
    <property type="entry name" value="Type-B_Carboxylest/Lipase"/>
</dbReference>
<evidence type="ECO:0000259" key="5">
    <source>
        <dbReference type="Pfam" id="PF00135"/>
    </source>
</evidence>
<gene>
    <name evidence="6" type="ORF">D4765_02450</name>
</gene>
<dbReference type="PROSITE" id="PS00122">
    <property type="entry name" value="CARBOXYLESTERASE_B_1"/>
    <property type="match status" value="1"/>
</dbReference>
<sequence>MLTRARTSPGLEVRTREGVVRGVRERGIEAWRGIPFAAPPVGALRFRGPRQPEPFTGIRDASRFGAVSAQSREGNFIGAAKNAPMGEDCLTLNIVRPARPAADTVSMRPNAAPDAAPLLPVMVFIHGGAYSVGSSSEVPRNGDTLARDGNVVYVSINYRLGALGFLDFTGYSTPERPIENNLGLKDCVAALEWIQANIREFGGDPLRVTLFGESAGANAVTTLMTVPRASGLFARAIAQSSPTNAVYPPDLTREWGAQFVELLSSRIANDSVENTTAEDAGEMLVTADWRDLVRATDALTTRAPDSDPGTIALCPVIDGDFLPERPLDAFKAGRAHPIPLIIGTNDREGALFTGRLDILATTPQRIRAIFAKTKKKARKAIKAEYPGLPAKRPAADFGGDYAFWYPTVKVAERHSRFAPVYFYRFDLAPRLVRLAGFDATHGLELFAVFDRLGSPFGHTMTLLGGRRPFLRAGARMRRYWSSFAYTGVPDARLPDSAREPASAPVPTLAADLSPASNLPHVRASVPRTRRTTRALDQSRVLDQSRAPHQSRALDQSRALVWPRYDEARRRTLIIDSDDRIESDPRRSRRLAWLAFVPHV</sequence>
<feature type="domain" description="Carboxylesterase type B" evidence="5">
    <location>
        <begin position="12"/>
        <end position="491"/>
    </location>
</feature>
<organism evidence="6 7">
    <name type="scientific">Subtercola vilae</name>
    <dbReference type="NCBI Taxonomy" id="2056433"/>
    <lineage>
        <taxon>Bacteria</taxon>
        <taxon>Bacillati</taxon>
        <taxon>Actinomycetota</taxon>
        <taxon>Actinomycetes</taxon>
        <taxon>Micrococcales</taxon>
        <taxon>Microbacteriaceae</taxon>
        <taxon>Subtercola</taxon>
    </lineage>
</organism>
<evidence type="ECO:0000256" key="3">
    <source>
        <dbReference type="RuleBase" id="RU361235"/>
    </source>
</evidence>
<proteinExistence type="inferred from homology"/>
<dbReference type="InterPro" id="IPR019826">
    <property type="entry name" value="Carboxylesterase_B_AS"/>
</dbReference>
<dbReference type="InterPro" id="IPR002018">
    <property type="entry name" value="CarbesteraseB"/>
</dbReference>
<dbReference type="InterPro" id="IPR029058">
    <property type="entry name" value="AB_hydrolase_fold"/>
</dbReference>
<keyword evidence="2 3" id="KW-0378">Hydrolase</keyword>
<dbReference type="Proteomes" id="UP000306192">
    <property type="component" value="Unassembled WGS sequence"/>
</dbReference>
<keyword evidence="7" id="KW-1185">Reference proteome</keyword>
<dbReference type="PROSITE" id="PS00941">
    <property type="entry name" value="CARBOXYLESTERASE_B_2"/>
    <property type="match status" value="1"/>
</dbReference>
<dbReference type="InterPro" id="IPR019819">
    <property type="entry name" value="Carboxylesterase_B_CS"/>
</dbReference>
<dbReference type="AlphaFoldDB" id="A0A4T2CDL9"/>
<evidence type="ECO:0000256" key="1">
    <source>
        <dbReference type="ARBA" id="ARBA00005964"/>
    </source>
</evidence>
<evidence type="ECO:0000256" key="2">
    <source>
        <dbReference type="ARBA" id="ARBA00022801"/>
    </source>
</evidence>
<dbReference type="OrthoDB" id="3199405at2"/>
<dbReference type="Gene3D" id="3.40.50.1820">
    <property type="entry name" value="alpha/beta hydrolase"/>
    <property type="match status" value="1"/>
</dbReference>